<keyword evidence="12" id="KW-1185">Reference proteome</keyword>
<dbReference type="InterPro" id="IPR011012">
    <property type="entry name" value="Longin-like_dom_sf"/>
</dbReference>
<evidence type="ECO:0000313" key="11">
    <source>
        <dbReference type="EMBL" id="KXS18632.1"/>
    </source>
</evidence>
<evidence type="ECO:0000256" key="9">
    <source>
        <dbReference type="PIRNR" id="PIRNR015588"/>
    </source>
</evidence>
<comment type="subcellular location">
    <subcellularLocation>
        <location evidence="2">Cytoplasmic vesicle</location>
        <location evidence="2">Clathrin-coated vesicle membrane</location>
    </subcellularLocation>
    <subcellularLocation>
        <location evidence="1">Golgi apparatus</location>
    </subcellularLocation>
</comment>
<evidence type="ECO:0000256" key="4">
    <source>
        <dbReference type="ARBA" id="ARBA00022448"/>
    </source>
</evidence>
<protein>
    <recommendedName>
        <fullName evidence="9">AP complex subunit sigma</fullName>
    </recommendedName>
</protein>
<dbReference type="FunFam" id="3.30.450.60:FF:000007">
    <property type="entry name" value="AP complex subunit sigma"/>
    <property type="match status" value="1"/>
</dbReference>
<dbReference type="OMA" id="KAYHILD"/>
<dbReference type="PANTHER" id="PTHR11753">
    <property type="entry name" value="ADAPTOR COMPLEXES SMALL SUBUNIT FAMILY"/>
    <property type="match status" value="1"/>
</dbReference>
<dbReference type="PIRSF" id="PIRSF015588">
    <property type="entry name" value="AP_complex_sigma"/>
    <property type="match status" value="1"/>
</dbReference>
<dbReference type="GO" id="GO:0016482">
    <property type="term" value="P:cytosolic transport"/>
    <property type="evidence" value="ECO:0007669"/>
    <property type="project" value="UniProtKB-ARBA"/>
</dbReference>
<evidence type="ECO:0000313" key="12">
    <source>
        <dbReference type="Proteomes" id="UP000070544"/>
    </source>
</evidence>
<evidence type="ECO:0000256" key="3">
    <source>
        <dbReference type="ARBA" id="ARBA00006972"/>
    </source>
</evidence>
<accession>A0A139API0</accession>
<evidence type="ECO:0000256" key="1">
    <source>
        <dbReference type="ARBA" id="ARBA00004555"/>
    </source>
</evidence>
<dbReference type="GO" id="GO:0035615">
    <property type="term" value="F:clathrin adaptor activity"/>
    <property type="evidence" value="ECO:0007669"/>
    <property type="project" value="InterPro"/>
</dbReference>
<evidence type="ECO:0000256" key="7">
    <source>
        <dbReference type="ARBA" id="ARBA00023136"/>
    </source>
</evidence>
<keyword evidence="8" id="KW-0968">Cytoplasmic vesicle</keyword>
<evidence type="ECO:0000259" key="10">
    <source>
        <dbReference type="Pfam" id="PF01217"/>
    </source>
</evidence>
<proteinExistence type="inferred from homology"/>
<dbReference type="CDD" id="cd14831">
    <property type="entry name" value="AP1_sigma"/>
    <property type="match status" value="1"/>
</dbReference>
<dbReference type="GO" id="GO:0030121">
    <property type="term" value="C:AP-1 adaptor complex"/>
    <property type="evidence" value="ECO:0007669"/>
    <property type="project" value="InterPro"/>
</dbReference>
<name>A0A139API0_GONPJ</name>
<evidence type="ECO:0000256" key="8">
    <source>
        <dbReference type="ARBA" id="ARBA00023329"/>
    </source>
</evidence>
<dbReference type="SUPFAM" id="SSF64356">
    <property type="entry name" value="SNARE-like"/>
    <property type="match status" value="1"/>
</dbReference>
<evidence type="ECO:0000256" key="2">
    <source>
        <dbReference type="ARBA" id="ARBA00004640"/>
    </source>
</evidence>
<dbReference type="InterPro" id="IPR022775">
    <property type="entry name" value="AP_mu_sigma_su"/>
</dbReference>
<feature type="domain" description="AP complex mu/sigma subunit" evidence="10">
    <location>
        <begin position="2"/>
        <end position="142"/>
    </location>
</feature>
<sequence length="158" mass="18740">MTIHFMLLVNRQGKTRLSRWYKHLPPKDKARYHREVGQLVTSRTPKMTNVVDHKDFKLVYRRYASLYFIVGVDADENELIMLEVIHRYVELLDRYFGNVCELDLIYNFHKAYYVLDELVMAGEMIETSKKTALRAVTQQDSLAEQQEDGEFEGRRNAF</sequence>
<dbReference type="GO" id="GO:0005829">
    <property type="term" value="C:cytosol"/>
    <property type="evidence" value="ECO:0007669"/>
    <property type="project" value="GOC"/>
</dbReference>
<dbReference type="OrthoDB" id="371463at2759"/>
<keyword evidence="5 9" id="KW-0653">Protein transport</keyword>
<keyword evidence="7 9" id="KW-0472">Membrane</keyword>
<keyword evidence="4 9" id="KW-0813">Transport</keyword>
<dbReference type="STRING" id="1344416.A0A139API0"/>
<keyword evidence="6" id="KW-0333">Golgi apparatus</keyword>
<dbReference type="Pfam" id="PF01217">
    <property type="entry name" value="Clat_adaptor_s"/>
    <property type="match status" value="1"/>
</dbReference>
<dbReference type="EMBL" id="KQ965741">
    <property type="protein sequence ID" value="KXS18632.1"/>
    <property type="molecule type" value="Genomic_DNA"/>
</dbReference>
<dbReference type="InterPro" id="IPR044733">
    <property type="entry name" value="AP1_sigma"/>
</dbReference>
<evidence type="ECO:0000256" key="6">
    <source>
        <dbReference type="ARBA" id="ARBA00023034"/>
    </source>
</evidence>
<gene>
    <name evidence="11" type="ORF">M427DRAFT_121068</name>
</gene>
<dbReference type="InterPro" id="IPR000804">
    <property type="entry name" value="Clathrin_sm-chain_CS"/>
</dbReference>
<dbReference type="Gene3D" id="3.30.450.60">
    <property type="match status" value="1"/>
</dbReference>
<dbReference type="GO" id="GO:0006886">
    <property type="term" value="P:intracellular protein transport"/>
    <property type="evidence" value="ECO:0007669"/>
    <property type="project" value="UniProtKB-UniRule"/>
</dbReference>
<dbReference type="Proteomes" id="UP000070544">
    <property type="component" value="Unassembled WGS sequence"/>
</dbReference>
<reference evidence="11 12" key="1">
    <citation type="journal article" date="2015" name="Genome Biol. Evol.">
        <title>Phylogenomic analyses indicate that early fungi evolved digesting cell walls of algal ancestors of land plants.</title>
        <authorList>
            <person name="Chang Y."/>
            <person name="Wang S."/>
            <person name="Sekimoto S."/>
            <person name="Aerts A.L."/>
            <person name="Choi C."/>
            <person name="Clum A."/>
            <person name="LaButti K.M."/>
            <person name="Lindquist E.A."/>
            <person name="Yee Ngan C."/>
            <person name="Ohm R.A."/>
            <person name="Salamov A.A."/>
            <person name="Grigoriev I.V."/>
            <person name="Spatafora J.W."/>
            <person name="Berbee M.L."/>
        </authorList>
    </citation>
    <scope>NUCLEOTIDE SEQUENCE [LARGE SCALE GENOMIC DNA]</scope>
    <source>
        <strain evidence="11 12">JEL478</strain>
    </source>
</reference>
<dbReference type="InterPro" id="IPR016635">
    <property type="entry name" value="AP_complex_ssu"/>
</dbReference>
<evidence type="ECO:0000256" key="5">
    <source>
        <dbReference type="ARBA" id="ARBA00022927"/>
    </source>
</evidence>
<dbReference type="PROSITE" id="PS00989">
    <property type="entry name" value="CLAT_ADAPTOR_S"/>
    <property type="match status" value="1"/>
</dbReference>
<dbReference type="AlphaFoldDB" id="A0A139API0"/>
<organism evidence="11 12">
    <name type="scientific">Gonapodya prolifera (strain JEL478)</name>
    <name type="common">Monoblepharis prolifera</name>
    <dbReference type="NCBI Taxonomy" id="1344416"/>
    <lineage>
        <taxon>Eukaryota</taxon>
        <taxon>Fungi</taxon>
        <taxon>Fungi incertae sedis</taxon>
        <taxon>Chytridiomycota</taxon>
        <taxon>Chytridiomycota incertae sedis</taxon>
        <taxon>Monoblepharidomycetes</taxon>
        <taxon>Monoblepharidales</taxon>
        <taxon>Gonapodyaceae</taxon>
        <taxon>Gonapodya</taxon>
    </lineage>
</organism>
<comment type="similarity">
    <text evidence="3 9">Belongs to the adaptor complexes small subunit family.</text>
</comment>